<evidence type="ECO:0000313" key="3">
    <source>
        <dbReference type="Proteomes" id="UP000193435"/>
    </source>
</evidence>
<evidence type="ECO:0000256" key="1">
    <source>
        <dbReference type="ARBA" id="ARBA00022823"/>
    </source>
</evidence>
<dbReference type="Proteomes" id="UP000193435">
    <property type="component" value="Unassembled WGS sequence"/>
</dbReference>
<name>A0A1X7MPB7_9LACT</name>
<dbReference type="GO" id="GO:0005960">
    <property type="term" value="C:glycine cleavage complex"/>
    <property type="evidence" value="ECO:0007669"/>
    <property type="project" value="InterPro"/>
</dbReference>
<keyword evidence="3" id="KW-1185">Reference proteome</keyword>
<dbReference type="InterPro" id="IPR011053">
    <property type="entry name" value="Single_hybrid_motif"/>
</dbReference>
<dbReference type="RefSeq" id="WP_085558586.1">
    <property type="nucleotide sequence ID" value="NZ_FOAH01000017.1"/>
</dbReference>
<keyword evidence="1" id="KW-0450">Lipoyl</keyword>
<dbReference type="InterPro" id="IPR033753">
    <property type="entry name" value="GCV_H/Fam206"/>
</dbReference>
<dbReference type="GO" id="GO:0005829">
    <property type="term" value="C:cytosol"/>
    <property type="evidence" value="ECO:0007669"/>
    <property type="project" value="TreeGrafter"/>
</dbReference>
<dbReference type="Pfam" id="PF01597">
    <property type="entry name" value="GCV_H"/>
    <property type="match status" value="1"/>
</dbReference>
<dbReference type="SUPFAM" id="SSF51230">
    <property type="entry name" value="Single hybrid motif"/>
    <property type="match status" value="1"/>
</dbReference>
<dbReference type="Gene3D" id="2.40.50.100">
    <property type="match status" value="1"/>
</dbReference>
<reference evidence="2 3" key="1">
    <citation type="submission" date="2017-04" db="EMBL/GenBank/DDBJ databases">
        <authorList>
            <person name="Afonso C.L."/>
            <person name="Miller P.J."/>
            <person name="Scott M.A."/>
            <person name="Spackman E."/>
            <person name="Goraichik I."/>
            <person name="Dimitrov K.M."/>
            <person name="Suarez D.L."/>
            <person name="Swayne D.E."/>
        </authorList>
    </citation>
    <scope>NUCLEOTIDE SEQUENCE [LARGE SCALE GENOMIC DNA]</scope>
    <source>
        <strain evidence="2 3">LMG26642</strain>
    </source>
</reference>
<accession>A0A1X7MPB7</accession>
<dbReference type="InterPro" id="IPR002930">
    <property type="entry name" value="GCV_H"/>
</dbReference>
<dbReference type="STRING" id="1073423.SAMN04488700_0220"/>
<evidence type="ECO:0000313" key="2">
    <source>
        <dbReference type="EMBL" id="SMH26670.1"/>
    </source>
</evidence>
<dbReference type="CDD" id="cd06848">
    <property type="entry name" value="GCS_H"/>
    <property type="match status" value="1"/>
</dbReference>
<organism evidence="2 3">
    <name type="scientific">Carnobacterium iners</name>
    <dbReference type="NCBI Taxonomy" id="1073423"/>
    <lineage>
        <taxon>Bacteria</taxon>
        <taxon>Bacillati</taxon>
        <taxon>Bacillota</taxon>
        <taxon>Bacilli</taxon>
        <taxon>Lactobacillales</taxon>
        <taxon>Carnobacteriaceae</taxon>
        <taxon>Carnobacterium</taxon>
    </lineage>
</organism>
<dbReference type="AlphaFoldDB" id="A0A1X7MPB7"/>
<protein>
    <submittedName>
        <fullName evidence="2">Glycine cleavage system H protein</fullName>
    </submittedName>
</protein>
<gene>
    <name evidence="2" type="ORF">SAMN04488700_0220</name>
</gene>
<dbReference type="PANTHER" id="PTHR11715">
    <property type="entry name" value="GLYCINE CLEAVAGE SYSTEM H PROTEIN"/>
    <property type="match status" value="1"/>
</dbReference>
<dbReference type="EMBL" id="FXBJ01000002">
    <property type="protein sequence ID" value="SMH26670.1"/>
    <property type="molecule type" value="Genomic_DNA"/>
</dbReference>
<sequence>MVEVQEMKYSENGLWILKTGNNYRIGLSEKGQDDLGEVMFIEVLSHVTRVEQNETLIDLEGAKAVTELTSPLAGKVVSYHKALADEPEKLNSVDKEFNWIVELTDVDETVFNTLSDTID</sequence>
<dbReference type="GO" id="GO:0019464">
    <property type="term" value="P:glycine decarboxylation via glycine cleavage system"/>
    <property type="evidence" value="ECO:0007669"/>
    <property type="project" value="InterPro"/>
</dbReference>
<dbReference type="OrthoDB" id="2401220at2"/>
<dbReference type="GO" id="GO:0009249">
    <property type="term" value="P:protein lipoylation"/>
    <property type="evidence" value="ECO:0007669"/>
    <property type="project" value="TreeGrafter"/>
</dbReference>
<dbReference type="PANTHER" id="PTHR11715:SF3">
    <property type="entry name" value="GLYCINE CLEAVAGE SYSTEM H PROTEIN-RELATED"/>
    <property type="match status" value="1"/>
</dbReference>
<proteinExistence type="predicted"/>